<geneLocation type="plasmid" evidence="1 2">
    <name>unnamed2</name>
</geneLocation>
<gene>
    <name evidence="1" type="ORF">MW046_15810</name>
</gene>
<dbReference type="Proteomes" id="UP000831768">
    <property type="component" value="Plasmid unnamed2"/>
</dbReference>
<evidence type="ECO:0000313" key="2">
    <source>
        <dbReference type="Proteomes" id="UP000831768"/>
    </source>
</evidence>
<dbReference type="EMBL" id="CP096021">
    <property type="protein sequence ID" value="UPM44853.1"/>
    <property type="molecule type" value="Genomic_DNA"/>
</dbReference>
<accession>A0A8U0AA75</accession>
<keyword evidence="2" id="KW-1185">Reference proteome</keyword>
<name>A0A8U0AA75_9EURY</name>
<reference evidence="1" key="1">
    <citation type="submission" date="2022-04" db="EMBL/GenBank/DDBJ databases">
        <title>Halocatena sp. nov., isolated from a salt lake.</title>
        <authorList>
            <person name="Cui H.-L."/>
        </authorList>
    </citation>
    <scope>NUCLEOTIDE SEQUENCE</scope>
    <source>
        <strain evidence="1">AD-1</strain>
        <plasmid evidence="1">unnamed2</plasmid>
    </source>
</reference>
<dbReference type="GeneID" id="71929543"/>
<sequence length="163" mass="18684">MSRFNRSLSPAYQAFVSTVQEYADDDQEPGEGVRRAIADALEDELRERFKNAWKVDEQAEKPCFRRLITGEDECSCDRSWIDRELETVGKGERPPHKPPHSDHASLWLDEDGEPAIFSIHVYHPEIQSVSKTADPEQSQRNGWFDIVECAKHWGLEIAVMPTS</sequence>
<proteinExistence type="predicted"/>
<organism evidence="1 2">
    <name type="scientific">Halocatena salina</name>
    <dbReference type="NCBI Taxonomy" id="2934340"/>
    <lineage>
        <taxon>Archaea</taxon>
        <taxon>Methanobacteriati</taxon>
        <taxon>Methanobacteriota</taxon>
        <taxon>Stenosarchaea group</taxon>
        <taxon>Halobacteria</taxon>
        <taxon>Halobacteriales</taxon>
        <taxon>Natronomonadaceae</taxon>
        <taxon>Halocatena</taxon>
    </lineage>
</organism>
<dbReference type="KEGG" id="haad:MW046_15810"/>
<dbReference type="AlphaFoldDB" id="A0A8U0AA75"/>
<keyword evidence="1" id="KW-0614">Plasmid</keyword>
<protein>
    <submittedName>
        <fullName evidence="1">Uncharacterized protein</fullName>
    </submittedName>
</protein>
<evidence type="ECO:0000313" key="1">
    <source>
        <dbReference type="EMBL" id="UPM44853.1"/>
    </source>
</evidence>
<dbReference type="RefSeq" id="WP_247995507.1">
    <property type="nucleotide sequence ID" value="NZ_CP096021.1"/>
</dbReference>